<gene>
    <name evidence="8" type="ORF">VNO77_04253</name>
</gene>
<evidence type="ECO:0000256" key="4">
    <source>
        <dbReference type="ARBA" id="ARBA00022989"/>
    </source>
</evidence>
<dbReference type="GO" id="GO:0016020">
    <property type="term" value="C:membrane"/>
    <property type="evidence" value="ECO:0007669"/>
    <property type="project" value="UniProtKB-SubCell"/>
</dbReference>
<accession>A0AAN9R4N1</accession>
<dbReference type="EMBL" id="JAYMYQ010000001">
    <property type="protein sequence ID" value="KAK7362150.1"/>
    <property type="molecule type" value="Genomic_DNA"/>
</dbReference>
<keyword evidence="6" id="KW-0675">Receptor</keyword>
<evidence type="ECO:0000256" key="7">
    <source>
        <dbReference type="ARBA" id="ARBA00023180"/>
    </source>
</evidence>
<keyword evidence="5" id="KW-0472">Membrane</keyword>
<dbReference type="Pfam" id="PF00560">
    <property type="entry name" value="LRR_1"/>
    <property type="match status" value="1"/>
</dbReference>
<evidence type="ECO:0000256" key="6">
    <source>
        <dbReference type="ARBA" id="ARBA00023170"/>
    </source>
</evidence>
<keyword evidence="2" id="KW-0812">Transmembrane</keyword>
<evidence type="ECO:0000256" key="3">
    <source>
        <dbReference type="ARBA" id="ARBA00022729"/>
    </source>
</evidence>
<dbReference type="InterPro" id="IPR032675">
    <property type="entry name" value="LRR_dom_sf"/>
</dbReference>
<dbReference type="InterPro" id="IPR001611">
    <property type="entry name" value="Leu-rich_rpt"/>
</dbReference>
<keyword evidence="7" id="KW-0325">Glycoprotein</keyword>
<dbReference type="Gene3D" id="3.80.10.10">
    <property type="entry name" value="Ribonuclease Inhibitor"/>
    <property type="match status" value="1"/>
</dbReference>
<protein>
    <submittedName>
        <fullName evidence="8">Uncharacterized protein</fullName>
    </submittedName>
</protein>
<dbReference type="SUPFAM" id="SSF52058">
    <property type="entry name" value="L domain-like"/>
    <property type="match status" value="1"/>
</dbReference>
<evidence type="ECO:0000313" key="8">
    <source>
        <dbReference type="EMBL" id="KAK7362150.1"/>
    </source>
</evidence>
<dbReference type="Proteomes" id="UP001367508">
    <property type="component" value="Unassembled WGS sequence"/>
</dbReference>
<evidence type="ECO:0000256" key="1">
    <source>
        <dbReference type="ARBA" id="ARBA00004479"/>
    </source>
</evidence>
<evidence type="ECO:0000256" key="2">
    <source>
        <dbReference type="ARBA" id="ARBA00022692"/>
    </source>
</evidence>
<proteinExistence type="predicted"/>
<keyword evidence="3" id="KW-0732">Signal</keyword>
<reference evidence="8 9" key="1">
    <citation type="submission" date="2024-01" db="EMBL/GenBank/DDBJ databases">
        <title>The genomes of 5 underutilized Papilionoideae crops provide insights into root nodulation and disease resistanc.</title>
        <authorList>
            <person name="Jiang F."/>
        </authorList>
    </citation>
    <scope>NUCLEOTIDE SEQUENCE [LARGE SCALE GENOMIC DNA]</scope>
    <source>
        <strain evidence="8">LVBAO_FW01</strain>
        <tissue evidence="8">Leaves</tissue>
    </source>
</reference>
<evidence type="ECO:0000256" key="5">
    <source>
        <dbReference type="ARBA" id="ARBA00023136"/>
    </source>
</evidence>
<keyword evidence="4" id="KW-1133">Transmembrane helix</keyword>
<evidence type="ECO:0000313" key="9">
    <source>
        <dbReference type="Proteomes" id="UP001367508"/>
    </source>
</evidence>
<dbReference type="AlphaFoldDB" id="A0AAN9R4N1"/>
<name>A0AAN9R4N1_CANGL</name>
<dbReference type="InterPro" id="IPR046956">
    <property type="entry name" value="RLP23-like"/>
</dbReference>
<dbReference type="PANTHER" id="PTHR48061">
    <property type="entry name" value="LEUCINE-RICH REPEAT RECEPTOR PROTEIN KINASE EMS1-LIKE-RELATED"/>
    <property type="match status" value="1"/>
</dbReference>
<keyword evidence="9" id="KW-1185">Reference proteome</keyword>
<comment type="caution">
    <text evidence="8">The sequence shown here is derived from an EMBL/GenBank/DDBJ whole genome shotgun (WGS) entry which is preliminary data.</text>
</comment>
<organism evidence="8 9">
    <name type="scientific">Canavalia gladiata</name>
    <name type="common">Sword bean</name>
    <name type="synonym">Dolichos gladiatus</name>
    <dbReference type="NCBI Taxonomy" id="3824"/>
    <lineage>
        <taxon>Eukaryota</taxon>
        <taxon>Viridiplantae</taxon>
        <taxon>Streptophyta</taxon>
        <taxon>Embryophyta</taxon>
        <taxon>Tracheophyta</taxon>
        <taxon>Spermatophyta</taxon>
        <taxon>Magnoliopsida</taxon>
        <taxon>eudicotyledons</taxon>
        <taxon>Gunneridae</taxon>
        <taxon>Pentapetalae</taxon>
        <taxon>rosids</taxon>
        <taxon>fabids</taxon>
        <taxon>Fabales</taxon>
        <taxon>Fabaceae</taxon>
        <taxon>Papilionoideae</taxon>
        <taxon>50 kb inversion clade</taxon>
        <taxon>NPAAA clade</taxon>
        <taxon>indigoferoid/millettioid clade</taxon>
        <taxon>Phaseoleae</taxon>
        <taxon>Canavalia</taxon>
    </lineage>
</organism>
<sequence length="172" mass="19442">MKALLGEWKGVTCNRDRQVMGLDLSEESISGGFDNLSTLFALQYLLVLNLSYNDFNSMIPSSFSKLHKLTYLNLAYAGFRGHIPMEISQLSRLLTLHLSVSQPMELEIDLGKLVLNLTKVRQLHVDGVSISAHGQEWRTTLLQIPTLLELSMLHDLESFIDKYRVMGKTDDS</sequence>
<dbReference type="PANTHER" id="PTHR48061:SF49">
    <property type="entry name" value="DISEASE RESISTANCE FAMILY PROTEIN_LRR PROTEIN"/>
    <property type="match status" value="1"/>
</dbReference>
<comment type="subcellular location">
    <subcellularLocation>
        <location evidence="1">Membrane</location>
        <topology evidence="1">Single-pass type I membrane protein</topology>
    </subcellularLocation>
</comment>